<comment type="similarity">
    <text evidence="2">Belongs to the CobH/CbiC family.</text>
</comment>
<dbReference type="EMBL" id="CP029289">
    <property type="protein sequence ID" value="AWR94644.1"/>
    <property type="molecule type" value="Genomic_DNA"/>
</dbReference>
<dbReference type="RefSeq" id="WP_110270525.1">
    <property type="nucleotide sequence ID" value="NZ_CP029289.2"/>
</dbReference>
<evidence type="ECO:0000313" key="6">
    <source>
        <dbReference type="EMBL" id="AWR94644.1"/>
    </source>
</evidence>
<organism evidence="6 7">
    <name type="scientific">Acidianus brierleyi</name>
    <dbReference type="NCBI Taxonomy" id="41673"/>
    <lineage>
        <taxon>Archaea</taxon>
        <taxon>Thermoproteota</taxon>
        <taxon>Thermoprotei</taxon>
        <taxon>Sulfolobales</taxon>
        <taxon>Sulfolobaceae</taxon>
        <taxon>Acidianus</taxon>
    </lineage>
</organism>
<keyword evidence="7" id="KW-1185">Reference proteome</keyword>
<protein>
    <submittedName>
        <fullName evidence="6">Precorrin-8X methylmutase</fullName>
    </submittedName>
</protein>
<dbReference type="GeneID" id="36832210"/>
<reference evidence="6 7" key="1">
    <citation type="submission" date="2018-05" db="EMBL/GenBank/DDBJ databases">
        <title>Complete Genome Sequences of Extremely Thermoacidophilic, Metal-Mobilizing Type-Strain Members of the Archaeal Family Sulfolobaceae: Acidianus brierleyi DSM-1651T, Acidianus sulfidivorans DSM-18786T, Metallosphaera hakonensis DSM-7519T, and Metallosphaera prunae DSM-10039T.</title>
        <authorList>
            <person name="Counts J.A."/>
            <person name="Kelly R.M."/>
        </authorList>
    </citation>
    <scope>NUCLEOTIDE SEQUENCE [LARGE SCALE GENOMIC DNA]</scope>
    <source>
        <strain evidence="6 7">DSM 1651</strain>
    </source>
</reference>
<dbReference type="UniPathway" id="UPA00148"/>
<dbReference type="PANTHER" id="PTHR43588">
    <property type="entry name" value="COBALT-PRECORRIN-8 METHYLMUTASE"/>
    <property type="match status" value="1"/>
</dbReference>
<evidence type="ECO:0000256" key="1">
    <source>
        <dbReference type="ARBA" id="ARBA00004953"/>
    </source>
</evidence>
<feature type="domain" description="Cobalamin biosynthesis precorrin-8X methylmutase CobH/CbiC" evidence="5">
    <location>
        <begin position="7"/>
        <end position="181"/>
    </location>
</feature>
<dbReference type="OrthoDB" id="24491at2157"/>
<evidence type="ECO:0000313" key="7">
    <source>
        <dbReference type="Proteomes" id="UP000248044"/>
    </source>
</evidence>
<evidence type="ECO:0000256" key="4">
    <source>
        <dbReference type="ARBA" id="ARBA00023235"/>
    </source>
</evidence>
<dbReference type="SUPFAM" id="SSF63965">
    <property type="entry name" value="Precorrin-8X methylmutase CbiC/CobH"/>
    <property type="match status" value="1"/>
</dbReference>
<keyword evidence="4" id="KW-0413">Isomerase</keyword>
<gene>
    <name evidence="6" type="ORF">DFR85_08600</name>
</gene>
<dbReference type="AlphaFoldDB" id="A0A2U9IFB8"/>
<dbReference type="KEGG" id="abri:DFR85_08600"/>
<name>A0A2U9IFB8_9CREN</name>
<evidence type="ECO:0000259" key="5">
    <source>
        <dbReference type="Pfam" id="PF02570"/>
    </source>
</evidence>
<proteinExistence type="inferred from homology"/>
<keyword evidence="3" id="KW-0169">Cobalamin biosynthesis</keyword>
<evidence type="ECO:0000256" key="2">
    <source>
        <dbReference type="ARBA" id="ARBA00009774"/>
    </source>
</evidence>
<dbReference type="PANTHER" id="PTHR43588:SF1">
    <property type="entry name" value="COBALT-PRECORRIN-8 METHYLMUTASE"/>
    <property type="match status" value="1"/>
</dbReference>
<dbReference type="Pfam" id="PF02570">
    <property type="entry name" value="CbiC"/>
    <property type="match status" value="1"/>
</dbReference>
<dbReference type="GO" id="GO:0016993">
    <property type="term" value="F:precorrin-8X methylmutase activity"/>
    <property type="evidence" value="ECO:0007669"/>
    <property type="project" value="InterPro"/>
</dbReference>
<dbReference type="Proteomes" id="UP000248044">
    <property type="component" value="Chromosome"/>
</dbReference>
<evidence type="ECO:0000256" key="3">
    <source>
        <dbReference type="ARBA" id="ARBA00022573"/>
    </source>
</evidence>
<accession>A0A2U9IFB8</accession>
<dbReference type="InterPro" id="IPR036588">
    <property type="entry name" value="CobH/CbiC_sf"/>
</dbReference>
<dbReference type="GO" id="GO:0009236">
    <property type="term" value="P:cobalamin biosynthetic process"/>
    <property type="evidence" value="ECO:0007669"/>
    <property type="project" value="UniProtKB-UniPathway"/>
</dbReference>
<dbReference type="InterPro" id="IPR003722">
    <property type="entry name" value="Cbl_synth_CobH/CbiC"/>
</dbReference>
<sequence length="185" mass="20495">MDDVSNIEKEAEKIVRSIINIQDNETAEVIIRAIRSTGDLDLVGTLRISKNAIKNGIKYVKNGVLVDTRMAKVALGDIAIYREPQHRNSRYYSQDLIENYKDYINNRIIMIGTSPIALITLNKMIKNNIVKPSLVIAVPVGFVNALKSKIELSNLDVEYITNISVRGGVALGISIVKALVKLSES</sequence>
<comment type="pathway">
    <text evidence="1">Cofactor biosynthesis; adenosylcobalamin biosynthesis.</text>
</comment>
<dbReference type="Gene3D" id="3.40.50.10230">
    <property type="entry name" value="Cobalamin biosynthesis CobH/CbiC, precorrin-8X methylmutase"/>
    <property type="match status" value="1"/>
</dbReference>